<dbReference type="Proteomes" id="UP000232638">
    <property type="component" value="Chromosome"/>
</dbReference>
<dbReference type="InterPro" id="IPR029060">
    <property type="entry name" value="PIN-like_dom_sf"/>
</dbReference>
<evidence type="ECO:0000313" key="2">
    <source>
        <dbReference type="EMBL" id="AUB79773.1"/>
    </source>
</evidence>
<gene>
    <name evidence="2" type="ORF">THSYN_01565</name>
</gene>
<dbReference type="OrthoDB" id="9802272at2"/>
<reference evidence="2 3" key="1">
    <citation type="submission" date="2017-03" db="EMBL/GenBank/DDBJ databases">
        <title>Complete genome sequence of Candidatus 'Thiodictyon syntrophicum' sp. nov. strain Cad16T, a photolithoautotroph purple sulfur bacterium isolated from an alpine meromictic lake.</title>
        <authorList>
            <person name="Luedin S.M."/>
            <person name="Pothier J.F."/>
            <person name="Danza F."/>
            <person name="Storelli N."/>
            <person name="Wittwer M."/>
            <person name="Tonolla M."/>
        </authorList>
    </citation>
    <scope>NUCLEOTIDE SEQUENCE [LARGE SCALE GENOMIC DNA]</scope>
    <source>
        <strain evidence="2 3">Cad16T</strain>
    </source>
</reference>
<dbReference type="SUPFAM" id="SSF88723">
    <property type="entry name" value="PIN domain-like"/>
    <property type="match status" value="1"/>
</dbReference>
<dbReference type="PANTHER" id="PTHR34610">
    <property type="entry name" value="SSL7007 PROTEIN"/>
    <property type="match status" value="1"/>
</dbReference>
<sequence length="146" mass="15777">MAAAHRPPRVVIDTNLVLSALVFGGARPGALRRAWQQRRVIPLISTVTATELLRTLGYPKFSLFAAKQKELLADYLPWCETVAVPDPPPATPACRDPFDQPFLHLAAAGRADVLVTGDADLLTLADAFAPRIITAARLLESLERAA</sequence>
<organism evidence="2 3">
    <name type="scientific">Candidatus Thiodictyon syntrophicum</name>
    <dbReference type="NCBI Taxonomy" id="1166950"/>
    <lineage>
        <taxon>Bacteria</taxon>
        <taxon>Pseudomonadati</taxon>
        <taxon>Pseudomonadota</taxon>
        <taxon>Gammaproteobacteria</taxon>
        <taxon>Chromatiales</taxon>
        <taxon>Chromatiaceae</taxon>
        <taxon>Thiodictyon</taxon>
    </lineage>
</organism>
<feature type="domain" description="PIN" evidence="1">
    <location>
        <begin position="9"/>
        <end position="119"/>
    </location>
</feature>
<keyword evidence="3" id="KW-1185">Reference proteome</keyword>
<evidence type="ECO:0000313" key="3">
    <source>
        <dbReference type="Proteomes" id="UP000232638"/>
    </source>
</evidence>
<protein>
    <submittedName>
        <fullName evidence="2">Putative toxin-antitoxin system toxin component, PIN family</fullName>
    </submittedName>
</protein>
<dbReference type="InterPro" id="IPR002850">
    <property type="entry name" value="PIN_toxin-like"/>
</dbReference>
<dbReference type="EMBL" id="CP020370">
    <property type="protein sequence ID" value="AUB79773.1"/>
    <property type="molecule type" value="Genomic_DNA"/>
</dbReference>
<dbReference type="PANTHER" id="PTHR34610:SF4">
    <property type="entry name" value="SLL8027 PROTEIN"/>
    <property type="match status" value="1"/>
</dbReference>
<dbReference type="KEGG" id="tsy:THSYN_01565"/>
<dbReference type="RefSeq" id="WP_100917591.1">
    <property type="nucleotide sequence ID" value="NZ_CP020370.1"/>
</dbReference>
<evidence type="ECO:0000259" key="1">
    <source>
        <dbReference type="Pfam" id="PF13470"/>
    </source>
</evidence>
<name>A0A2K8U2G7_9GAMM</name>
<dbReference type="InterPro" id="IPR002716">
    <property type="entry name" value="PIN_dom"/>
</dbReference>
<dbReference type="NCBIfam" id="TIGR00305">
    <property type="entry name" value="putative toxin-antitoxin system toxin component, PIN family"/>
    <property type="match status" value="1"/>
</dbReference>
<dbReference type="AlphaFoldDB" id="A0A2K8U2G7"/>
<accession>A0A2K8U2G7</accession>
<dbReference type="Pfam" id="PF13470">
    <property type="entry name" value="PIN_3"/>
    <property type="match status" value="1"/>
</dbReference>
<proteinExistence type="predicted"/>